<comment type="catalytic activity">
    <reaction evidence="14">
        <text>[(1-&gt;4)-beta-D-glucosyl]n+m + reduced acceptor + O2 = 4-dehydro-beta-D-glucosyl-[(1-&gt;4)-beta-D-glucosyl]n-1 + [(1-&gt;4)-beta-D-glucosyl]m + acceptor + H2O.</text>
        <dbReference type="EC" id="1.14.99.56"/>
    </reaction>
</comment>
<dbReference type="Gene3D" id="2.70.50.70">
    <property type="match status" value="1"/>
</dbReference>
<keyword evidence="4" id="KW-0479">Metal-binding</keyword>
<comment type="cofactor">
    <cofactor evidence="1">
        <name>Cu(2+)</name>
        <dbReference type="ChEBI" id="CHEBI:29036"/>
    </cofactor>
</comment>
<evidence type="ECO:0000313" key="18">
    <source>
        <dbReference type="EMBL" id="PPQ80791.1"/>
    </source>
</evidence>
<evidence type="ECO:0000256" key="4">
    <source>
        <dbReference type="ARBA" id="ARBA00022723"/>
    </source>
</evidence>
<evidence type="ECO:0000256" key="8">
    <source>
        <dbReference type="ARBA" id="ARBA00023008"/>
    </source>
</evidence>
<keyword evidence="7" id="KW-0560">Oxidoreductase</keyword>
<accession>A0A409WQN6</accession>
<keyword evidence="3" id="KW-0964">Secreted</keyword>
<dbReference type="EMBL" id="NHTK01005337">
    <property type="protein sequence ID" value="PPQ80791.1"/>
    <property type="molecule type" value="Genomic_DNA"/>
</dbReference>
<evidence type="ECO:0000256" key="2">
    <source>
        <dbReference type="ARBA" id="ARBA00004613"/>
    </source>
</evidence>
<keyword evidence="9" id="KW-0503">Monooxygenase</keyword>
<evidence type="ECO:0000256" key="12">
    <source>
        <dbReference type="ARBA" id="ARBA00023326"/>
    </source>
</evidence>
<proteinExistence type="inferred from homology"/>
<sequence length="542" mass="60134">MNFDWEAASGGNWPHDTGPTLTYIANCSDKSCNNVNPASLQWFMIGQEGSDDTLRIVPNFMELQRCQTRYSAMVQDRPRRQRRPYIVRHKTIALHLTTTLRGADFFPGRVAVCVLRNGNGRLQGTTPTFPETYTDNDKGIYVPSLYNLCQKNEFPGHAIATVANGGAPAPSSSSVVPLPTSSIVQSSPSFTLVKTPQSQRLNATLAVLCCRVEEMGSTPADISVEHEGSEGEEIVTPSVVAEGGITVHQYRSVAEAIVDESLMDEELMRVVERLRKERLACSGPSARSRSPPAASAHGSQSTTPVSSGASSPEDEWEAIDDLRRVIWEGVPIVGSYDIDDTLDVPSRWGFAPLQDSPREQDFANEVDTVFNFTSGANSSLLQFQEFPRLLPIRPRRAHLTRWRERLGGGVVWLEGWFVEGRDFEETSSIAEEASVGHGMRARRSGRRMSMKQASLVEGEVWESANTVGDVAEDVVIDAPNVSPLKRNVSTWRRSLPSMVGLGQEGIHGIYSSAWRKYERERSDVEEKEVREREKERKKRPAV</sequence>
<gene>
    <name evidence="18" type="ORF">CVT24_011510</name>
</gene>
<evidence type="ECO:0000313" key="19">
    <source>
        <dbReference type="Proteomes" id="UP000284842"/>
    </source>
</evidence>
<feature type="compositionally biased region" description="Polar residues" evidence="16">
    <location>
        <begin position="297"/>
        <end position="310"/>
    </location>
</feature>
<evidence type="ECO:0000256" key="7">
    <source>
        <dbReference type="ARBA" id="ARBA00023002"/>
    </source>
</evidence>
<evidence type="ECO:0000256" key="10">
    <source>
        <dbReference type="ARBA" id="ARBA00023157"/>
    </source>
</evidence>
<dbReference type="PANTHER" id="PTHR33353:SF10">
    <property type="entry name" value="ENDO-BETA-1,4-GLUCANASE D"/>
    <property type="match status" value="1"/>
</dbReference>
<comment type="subcellular location">
    <subcellularLocation>
        <location evidence="2">Secreted</location>
    </subcellularLocation>
</comment>
<feature type="compositionally biased region" description="Low complexity" evidence="16">
    <location>
        <begin position="284"/>
        <end position="296"/>
    </location>
</feature>
<protein>
    <recommendedName>
        <fullName evidence="15">lytic cellulose monooxygenase (C4-dehydrogenating)</fullName>
        <ecNumber evidence="15">1.14.99.56</ecNumber>
    </recommendedName>
</protein>
<dbReference type="AlphaFoldDB" id="A0A409WQN6"/>
<dbReference type="GO" id="GO:0005576">
    <property type="term" value="C:extracellular region"/>
    <property type="evidence" value="ECO:0007669"/>
    <property type="project" value="UniProtKB-SubCell"/>
</dbReference>
<evidence type="ECO:0000256" key="6">
    <source>
        <dbReference type="ARBA" id="ARBA00023001"/>
    </source>
</evidence>
<evidence type="ECO:0000256" key="15">
    <source>
        <dbReference type="ARBA" id="ARBA00047174"/>
    </source>
</evidence>
<dbReference type="GO" id="GO:0046872">
    <property type="term" value="F:metal ion binding"/>
    <property type="evidence" value="ECO:0007669"/>
    <property type="project" value="UniProtKB-KW"/>
</dbReference>
<keyword evidence="10" id="KW-1015">Disulfide bond</keyword>
<reference evidence="18 19" key="1">
    <citation type="journal article" date="2018" name="Evol. Lett.">
        <title>Horizontal gene cluster transfer increased hallucinogenic mushroom diversity.</title>
        <authorList>
            <person name="Reynolds H.T."/>
            <person name="Vijayakumar V."/>
            <person name="Gluck-Thaler E."/>
            <person name="Korotkin H.B."/>
            <person name="Matheny P.B."/>
            <person name="Slot J.C."/>
        </authorList>
    </citation>
    <scope>NUCLEOTIDE SEQUENCE [LARGE SCALE GENOMIC DNA]</scope>
    <source>
        <strain evidence="18 19">2629</strain>
    </source>
</reference>
<name>A0A409WQN6_9AGAR</name>
<keyword evidence="5" id="KW-0732">Signal</keyword>
<evidence type="ECO:0000256" key="14">
    <source>
        <dbReference type="ARBA" id="ARBA00045077"/>
    </source>
</evidence>
<keyword evidence="6" id="KW-0136">Cellulose degradation</keyword>
<dbReference type="GO" id="GO:0004497">
    <property type="term" value="F:monooxygenase activity"/>
    <property type="evidence" value="ECO:0007669"/>
    <property type="project" value="UniProtKB-KW"/>
</dbReference>
<evidence type="ECO:0000256" key="3">
    <source>
        <dbReference type="ARBA" id="ARBA00022525"/>
    </source>
</evidence>
<feature type="region of interest" description="Disordered" evidence="16">
    <location>
        <begin position="281"/>
        <end position="314"/>
    </location>
</feature>
<feature type="domain" description="Auxiliary Activity family 9 catalytic" evidence="17">
    <location>
        <begin position="2"/>
        <end position="144"/>
    </location>
</feature>
<evidence type="ECO:0000259" key="17">
    <source>
        <dbReference type="Pfam" id="PF03443"/>
    </source>
</evidence>
<feature type="compositionally biased region" description="Basic and acidic residues" evidence="16">
    <location>
        <begin position="517"/>
        <end position="534"/>
    </location>
</feature>
<evidence type="ECO:0000256" key="1">
    <source>
        <dbReference type="ARBA" id="ARBA00001973"/>
    </source>
</evidence>
<comment type="similarity">
    <text evidence="13">Belongs to the polysaccharide monooxygenase AA9 family.</text>
</comment>
<evidence type="ECO:0000256" key="11">
    <source>
        <dbReference type="ARBA" id="ARBA00023277"/>
    </source>
</evidence>
<dbReference type="InParanoid" id="A0A409WQN6"/>
<dbReference type="OrthoDB" id="4849160at2759"/>
<dbReference type="InterPro" id="IPR005103">
    <property type="entry name" value="AA9_LPMO"/>
</dbReference>
<keyword evidence="8" id="KW-0186">Copper</keyword>
<dbReference type="Proteomes" id="UP000284842">
    <property type="component" value="Unassembled WGS sequence"/>
</dbReference>
<dbReference type="InterPro" id="IPR049892">
    <property type="entry name" value="AA9"/>
</dbReference>
<dbReference type="EC" id="1.14.99.56" evidence="15"/>
<dbReference type="PANTHER" id="PTHR33353">
    <property type="entry name" value="PUTATIVE (AFU_ORTHOLOGUE AFUA_1G12560)-RELATED"/>
    <property type="match status" value="1"/>
</dbReference>
<evidence type="ECO:0000256" key="9">
    <source>
        <dbReference type="ARBA" id="ARBA00023033"/>
    </source>
</evidence>
<evidence type="ECO:0000256" key="5">
    <source>
        <dbReference type="ARBA" id="ARBA00022729"/>
    </source>
</evidence>
<evidence type="ECO:0000256" key="13">
    <source>
        <dbReference type="ARBA" id="ARBA00044502"/>
    </source>
</evidence>
<organism evidence="18 19">
    <name type="scientific">Panaeolus cyanescens</name>
    <dbReference type="NCBI Taxonomy" id="181874"/>
    <lineage>
        <taxon>Eukaryota</taxon>
        <taxon>Fungi</taxon>
        <taxon>Dikarya</taxon>
        <taxon>Basidiomycota</taxon>
        <taxon>Agaricomycotina</taxon>
        <taxon>Agaricomycetes</taxon>
        <taxon>Agaricomycetidae</taxon>
        <taxon>Agaricales</taxon>
        <taxon>Agaricineae</taxon>
        <taxon>Galeropsidaceae</taxon>
        <taxon>Panaeolus</taxon>
    </lineage>
</organism>
<evidence type="ECO:0000256" key="16">
    <source>
        <dbReference type="SAM" id="MobiDB-lite"/>
    </source>
</evidence>
<keyword evidence="19" id="KW-1185">Reference proteome</keyword>
<keyword evidence="11" id="KW-0119">Carbohydrate metabolism</keyword>
<dbReference type="Pfam" id="PF03443">
    <property type="entry name" value="AA9"/>
    <property type="match status" value="1"/>
</dbReference>
<comment type="caution">
    <text evidence="18">The sequence shown here is derived from an EMBL/GenBank/DDBJ whole genome shotgun (WGS) entry which is preliminary data.</text>
</comment>
<dbReference type="GO" id="GO:0030245">
    <property type="term" value="P:cellulose catabolic process"/>
    <property type="evidence" value="ECO:0007669"/>
    <property type="project" value="UniProtKB-KW"/>
</dbReference>
<keyword evidence="12" id="KW-0624">Polysaccharide degradation</keyword>
<feature type="region of interest" description="Disordered" evidence="16">
    <location>
        <begin position="517"/>
        <end position="542"/>
    </location>
</feature>